<dbReference type="STRING" id="597456.A0A0L7RG51"/>
<dbReference type="EMBL" id="KQ414601">
    <property type="protein sequence ID" value="KOC69711.1"/>
    <property type="molecule type" value="Genomic_DNA"/>
</dbReference>
<accession>A0A0L7RG51</accession>
<organism evidence="4 5">
    <name type="scientific">Habropoda laboriosa</name>
    <dbReference type="NCBI Taxonomy" id="597456"/>
    <lineage>
        <taxon>Eukaryota</taxon>
        <taxon>Metazoa</taxon>
        <taxon>Ecdysozoa</taxon>
        <taxon>Arthropoda</taxon>
        <taxon>Hexapoda</taxon>
        <taxon>Insecta</taxon>
        <taxon>Pterygota</taxon>
        <taxon>Neoptera</taxon>
        <taxon>Endopterygota</taxon>
        <taxon>Hymenoptera</taxon>
        <taxon>Apocrita</taxon>
        <taxon>Aculeata</taxon>
        <taxon>Apoidea</taxon>
        <taxon>Anthophila</taxon>
        <taxon>Apidae</taxon>
        <taxon>Habropoda</taxon>
    </lineage>
</organism>
<dbReference type="OrthoDB" id="241340at2759"/>
<dbReference type="Gene3D" id="3.40.1280.10">
    <property type="match status" value="1"/>
</dbReference>
<evidence type="ECO:0000256" key="1">
    <source>
        <dbReference type="ARBA" id="ARBA00022603"/>
    </source>
</evidence>
<feature type="domain" description="tRNA/rRNA methyltransferase SpoU type" evidence="3">
    <location>
        <begin position="1061"/>
        <end position="1163"/>
    </location>
</feature>
<protein>
    <submittedName>
        <fullName evidence="4">Putative methyltransferase TARBP1</fullName>
    </submittedName>
</protein>
<dbReference type="PANTHER" id="PTHR12029">
    <property type="entry name" value="RNA METHYLTRANSFERASE"/>
    <property type="match status" value="1"/>
</dbReference>
<evidence type="ECO:0000313" key="5">
    <source>
        <dbReference type="Proteomes" id="UP000053825"/>
    </source>
</evidence>
<proteinExistence type="predicted"/>
<dbReference type="InterPro" id="IPR001537">
    <property type="entry name" value="SpoU_MeTrfase"/>
</dbReference>
<evidence type="ECO:0000259" key="3">
    <source>
        <dbReference type="Pfam" id="PF00588"/>
    </source>
</evidence>
<gene>
    <name evidence="4" type="ORF">WH47_07898</name>
</gene>
<evidence type="ECO:0000313" key="4">
    <source>
        <dbReference type="EMBL" id="KOC69711.1"/>
    </source>
</evidence>
<dbReference type="InterPro" id="IPR045330">
    <property type="entry name" value="TRM3/TARBP1"/>
</dbReference>
<keyword evidence="1 4" id="KW-0489">Methyltransferase</keyword>
<dbReference type="Pfam" id="PF00588">
    <property type="entry name" value="SpoU_methylase"/>
    <property type="match status" value="1"/>
</dbReference>
<dbReference type="PANTHER" id="PTHR12029:SF11">
    <property type="entry name" value="METHYLTRANSFERASE TARBP1-RELATED"/>
    <property type="match status" value="1"/>
</dbReference>
<dbReference type="GO" id="GO:0030488">
    <property type="term" value="P:tRNA methylation"/>
    <property type="evidence" value="ECO:0007669"/>
    <property type="project" value="TreeGrafter"/>
</dbReference>
<dbReference type="InterPro" id="IPR029026">
    <property type="entry name" value="tRNA_m1G_MTases_N"/>
</dbReference>
<keyword evidence="2 4" id="KW-0808">Transferase</keyword>
<sequence>MNTINESTLKLKKHKIIPFICNHSIRTKISINEIKQNYFLILDALEEKQHHLILPALSHLPTLVKGNKEHDVCNDCFNMIWLQLIFVRILQHENNTILKQGILYVCKLPALVYDHQFLKLFIHVLNNTFLYECQAYQQEPEILNDIITLFTYAKKEEVEFLNKVLQVMSEETWAPIPLFYMMKVLRTVSSKVCNHWEDDQLILVKFLVQKNLNMHSHIFRIASQIELLKTVSLSVKKINDLKIVIDTLLEFSSEEILVRNSFSWDIVVKWLKEVLVEANVINFIQCICNEYSCQDLYLKLNPAKFALVVMMFYDADLISQHKVCPVGEVLNNWLSSLKGIDTRPYANTAHIFYMVEFMSHLLHLSGTRIHNSTIQLLSSYIDDSLKFLLRNYRNIAYKFKYEEIIRYFTTIVLFLNTGNLILSEKEIFNYAEKFKHESITILQNAKTYTNMHYVYALYILHYTQNILCVNHKLFDIQLLLNICNTYIPNNHEDETKSKGNEEKSSKGKIVSDCYVLLARLTNQFLSRMEVQLWPQEIDWFENISYLYEMGGSEIVPEIALILKTIVSKGGIKHPENKLSLESIFTICWRTTLSDTKNKIYFSAMENFVGVIINNNFLVLPNAITFVNNFLDQLLEEGNKVPKLKKILLNEMELLDIYCLKNLQEPLLSCLLHGQVLKRDKQIENQTYLYIIKSYLNCYPQHIQIIDYNNEANIRATSVVLLHKIINEDKKYASVFLPIILQKLEKYKNKRYFNHSYIHKIKHRIMQILLIIQPVLTKDDIITLQEFLCNLILLESNQHSVRLMQEWVLIKIFLNNMELHDKLWEFFEKGITTRPGCVSSIACIVYHVSKLLSKDLQSNFILTGIKYVAHCCLGQQYNTRLYSQIIFVKLYNMLERLNCDYVTLEYKGLYDAAVTSLKDGLVKNSNRIQNDFYFSTFHPLQDYSLQTIYFELPRLTDMDISEWITPDLFKILHFEEINEHPLQLYNLDISLSNIKTSSYLIKSADDTESSLPRNCNMDFEHLSDIQKKINPSMSTNVSHTDIFPTIRESISHKRISSDEDGLIVVACLVSRTPNLGGLARTCEIFNVKELVIANLNQIKDKEFQNLSVSAENWITITETKPHELCKYLLNKKDMGWFLVGLEQTANSTNLQNMKFEKKTIIILG</sequence>
<dbReference type="InterPro" id="IPR029028">
    <property type="entry name" value="Alpha/beta_knot_MTases"/>
</dbReference>
<evidence type="ECO:0000256" key="2">
    <source>
        <dbReference type="ARBA" id="ARBA00022679"/>
    </source>
</evidence>
<reference evidence="4 5" key="1">
    <citation type="submission" date="2015-07" db="EMBL/GenBank/DDBJ databases">
        <title>The genome of Habropoda laboriosa.</title>
        <authorList>
            <person name="Pan H."/>
            <person name="Kapheim K."/>
        </authorList>
    </citation>
    <scope>NUCLEOTIDE SEQUENCE [LARGE SCALE GENOMIC DNA]</scope>
    <source>
        <strain evidence="4">0110345459</strain>
    </source>
</reference>
<keyword evidence="5" id="KW-1185">Reference proteome</keyword>
<dbReference type="SUPFAM" id="SSF75217">
    <property type="entry name" value="alpha/beta knot"/>
    <property type="match status" value="1"/>
</dbReference>
<dbReference type="AlphaFoldDB" id="A0A0L7RG51"/>
<dbReference type="GO" id="GO:0003723">
    <property type="term" value="F:RNA binding"/>
    <property type="evidence" value="ECO:0007669"/>
    <property type="project" value="InterPro"/>
</dbReference>
<name>A0A0L7RG51_9HYME</name>
<dbReference type="GO" id="GO:0016423">
    <property type="term" value="F:tRNA (guanine) methyltransferase activity"/>
    <property type="evidence" value="ECO:0007669"/>
    <property type="project" value="TreeGrafter"/>
</dbReference>
<dbReference type="Proteomes" id="UP000053825">
    <property type="component" value="Unassembled WGS sequence"/>
</dbReference>